<feature type="region of interest" description="Disordered" evidence="1">
    <location>
        <begin position="130"/>
        <end position="152"/>
    </location>
</feature>
<dbReference type="Proteomes" id="UP000003675">
    <property type="component" value="Unassembled WGS sequence"/>
</dbReference>
<evidence type="ECO:0000313" key="5">
    <source>
        <dbReference type="Proteomes" id="UP000051883"/>
    </source>
</evidence>
<dbReference type="PIRSF" id="PIRSF021328">
    <property type="entry name" value="UCP021328"/>
    <property type="match status" value="1"/>
</dbReference>
<feature type="compositionally biased region" description="Basic residues" evidence="1">
    <location>
        <begin position="131"/>
        <end position="152"/>
    </location>
</feature>
<gene>
    <name evidence="3" type="ORF">FC31_GL000069</name>
    <name evidence="2" type="ORF">HMPREF0494_0938</name>
</gene>
<accession>C8P6J4</accession>
<reference evidence="3 5" key="2">
    <citation type="journal article" date="2015" name="Genome Announc.">
        <title>Expanding the biotechnology potential of lactobacilli through comparative genomics of 213 strains and associated genera.</title>
        <authorList>
            <person name="Sun Z."/>
            <person name="Harris H.M."/>
            <person name="McCann A."/>
            <person name="Guo C."/>
            <person name="Argimon S."/>
            <person name="Zhang W."/>
            <person name="Yang X."/>
            <person name="Jeffery I.B."/>
            <person name="Cooney J.C."/>
            <person name="Kagawa T.F."/>
            <person name="Liu W."/>
            <person name="Song Y."/>
            <person name="Salvetti E."/>
            <person name="Wrobel A."/>
            <person name="Rasinkangas P."/>
            <person name="Parkhill J."/>
            <person name="Rea M.C."/>
            <person name="O'Sullivan O."/>
            <person name="Ritari J."/>
            <person name="Douillard F.P."/>
            <person name="Paul Ross R."/>
            <person name="Yang R."/>
            <person name="Briner A.E."/>
            <person name="Felis G.E."/>
            <person name="de Vos W.M."/>
            <person name="Barrangou R."/>
            <person name="Klaenhammer T.R."/>
            <person name="Caufield P.W."/>
            <person name="Cui Y."/>
            <person name="Zhang H."/>
            <person name="O'Toole P.W."/>
        </authorList>
    </citation>
    <scope>NUCLEOTIDE SEQUENCE [LARGE SCALE GENOMIC DNA]</scope>
    <source>
        <strain evidence="3 5">DSM 16041</strain>
    </source>
</reference>
<dbReference type="EMBL" id="ACLL01000023">
    <property type="protein sequence ID" value="EEW53782.1"/>
    <property type="molecule type" value="Genomic_DNA"/>
</dbReference>
<name>C8P6J4_9LACO</name>
<evidence type="ECO:0000313" key="4">
    <source>
        <dbReference type="Proteomes" id="UP000003675"/>
    </source>
</evidence>
<protein>
    <recommendedName>
        <fullName evidence="6">DUF2992 domain-containing protein</fullName>
    </recommendedName>
</protein>
<dbReference type="AlphaFoldDB" id="C8P6J4"/>
<dbReference type="Pfam" id="PF11208">
    <property type="entry name" value="DUF2992"/>
    <property type="match status" value="1"/>
</dbReference>
<evidence type="ECO:0000256" key="1">
    <source>
        <dbReference type="SAM" id="MobiDB-lite"/>
    </source>
</evidence>
<sequence length="152" mass="17728">MSRLQKNNQGGDMMVIQSCLTIVFDGSFYRAVWERHDGATYSVASVTLGSSMPKMPVILRLVNIGWRQFHFHQVNADQQKAVRRQNPKRAQRLANQALKTQGISTKAQVALQSQLEEKRTLRKDAYTAQKRLLKKRRYQQRVQKRRNKHRGH</sequence>
<evidence type="ECO:0000313" key="2">
    <source>
        <dbReference type="EMBL" id="EEW53782.1"/>
    </source>
</evidence>
<dbReference type="eggNOG" id="ENOG503099E">
    <property type="taxonomic scope" value="Bacteria"/>
</dbReference>
<comment type="caution">
    <text evidence="2">The sequence shown here is derived from an EMBL/GenBank/DDBJ whole genome shotgun (WGS) entry which is preliminary data.</text>
</comment>
<dbReference type="Proteomes" id="UP000051883">
    <property type="component" value="Unassembled WGS sequence"/>
</dbReference>
<dbReference type="STRING" id="525309.HMPREF0494_0938"/>
<dbReference type="InterPro" id="IPR016787">
    <property type="entry name" value="UCP021328"/>
</dbReference>
<reference evidence="2 4" key="1">
    <citation type="submission" date="2009-09" db="EMBL/GenBank/DDBJ databases">
        <authorList>
            <person name="Qin X."/>
            <person name="Bachman B."/>
            <person name="Battles P."/>
            <person name="Bell A."/>
            <person name="Bess C."/>
            <person name="Bickham C."/>
            <person name="Chaboub L."/>
            <person name="Chen D."/>
            <person name="Coyle M."/>
            <person name="Deiros D.R."/>
            <person name="Dinh H."/>
            <person name="Forbes L."/>
            <person name="Fowler G."/>
            <person name="Francisco L."/>
            <person name="Fu Q."/>
            <person name="Gubbala S."/>
            <person name="Hale W."/>
            <person name="Han Y."/>
            <person name="Hemphill L."/>
            <person name="Highlander S.K."/>
            <person name="Hirani K."/>
            <person name="Hogues M."/>
            <person name="Jackson L."/>
            <person name="Jakkamsetti A."/>
            <person name="Javaid M."/>
            <person name="Jiang H."/>
            <person name="Korchina V."/>
            <person name="Kovar C."/>
            <person name="Lara F."/>
            <person name="Lee S."/>
            <person name="Mata R."/>
            <person name="Mathew T."/>
            <person name="Moen C."/>
            <person name="Morales K."/>
            <person name="Munidasa M."/>
            <person name="Nazareth L."/>
            <person name="Ngo R."/>
            <person name="Nguyen L."/>
            <person name="Okwuonu G."/>
            <person name="Ongeri F."/>
            <person name="Patil S."/>
            <person name="Petrosino J."/>
            <person name="Pham C."/>
            <person name="Pham P."/>
            <person name="Pu L.-L."/>
            <person name="Puazo M."/>
            <person name="Raj R."/>
            <person name="Reid J."/>
            <person name="Rouhana J."/>
            <person name="Saada N."/>
            <person name="Shang Y."/>
            <person name="Simmons D."/>
            <person name="Thornton R."/>
            <person name="Warren J."/>
            <person name="Weissenberger G."/>
            <person name="Zhang J."/>
            <person name="Zhang L."/>
            <person name="Zhou C."/>
            <person name="Zhu D."/>
            <person name="Muzny D."/>
            <person name="Worley K."/>
            <person name="Gibbs R."/>
        </authorList>
    </citation>
    <scope>NUCLEOTIDE SEQUENCE [LARGE SCALE GENOMIC DNA]</scope>
    <source>
        <strain evidence="2 4">DSM 16041</strain>
    </source>
</reference>
<proteinExistence type="predicted"/>
<keyword evidence="5" id="KW-1185">Reference proteome</keyword>
<evidence type="ECO:0000313" key="3">
    <source>
        <dbReference type="EMBL" id="KRK60878.1"/>
    </source>
</evidence>
<dbReference type="EMBL" id="AZDK01000001">
    <property type="protein sequence ID" value="KRK60878.1"/>
    <property type="molecule type" value="Genomic_DNA"/>
</dbReference>
<dbReference type="PATRIC" id="fig|525309.8.peg.75"/>
<dbReference type="HOGENOM" id="CLU_123192_1_1_9"/>
<organism evidence="2 4">
    <name type="scientific">Limosilactobacillus antri DSM 16041</name>
    <dbReference type="NCBI Taxonomy" id="525309"/>
    <lineage>
        <taxon>Bacteria</taxon>
        <taxon>Bacillati</taxon>
        <taxon>Bacillota</taxon>
        <taxon>Bacilli</taxon>
        <taxon>Lactobacillales</taxon>
        <taxon>Lactobacillaceae</taxon>
        <taxon>Limosilactobacillus</taxon>
    </lineage>
</organism>
<evidence type="ECO:0008006" key="6">
    <source>
        <dbReference type="Google" id="ProtNLM"/>
    </source>
</evidence>